<name>A0A6A3BT47_HIBSY</name>
<keyword evidence="1" id="KW-0472">Membrane</keyword>
<dbReference type="PANTHER" id="PTHR34965">
    <property type="entry name" value="OS07G0118300 PROTEIN"/>
    <property type="match status" value="1"/>
</dbReference>
<accession>A0A6A3BT47</accession>
<evidence type="ECO:0000313" key="2">
    <source>
        <dbReference type="EMBL" id="KAE8719863.1"/>
    </source>
</evidence>
<dbReference type="AlphaFoldDB" id="A0A6A3BT47"/>
<keyword evidence="3" id="KW-1185">Reference proteome</keyword>
<proteinExistence type="predicted"/>
<comment type="caution">
    <text evidence="2">The sequence shown here is derived from an EMBL/GenBank/DDBJ whole genome shotgun (WGS) entry which is preliminary data.</text>
</comment>
<dbReference type="PANTHER" id="PTHR34965:SF1">
    <property type="entry name" value="OS07G0118300 PROTEIN"/>
    <property type="match status" value="1"/>
</dbReference>
<evidence type="ECO:0000313" key="3">
    <source>
        <dbReference type="Proteomes" id="UP000436088"/>
    </source>
</evidence>
<protein>
    <submittedName>
        <fullName evidence="2">Uncharacterized protein</fullName>
    </submittedName>
</protein>
<gene>
    <name evidence="2" type="ORF">F3Y22_tig00109925pilonHSYRG00081</name>
</gene>
<keyword evidence="1" id="KW-0812">Transmembrane</keyword>
<feature type="transmembrane region" description="Helical" evidence="1">
    <location>
        <begin position="62"/>
        <end position="82"/>
    </location>
</feature>
<feature type="transmembrane region" description="Helical" evidence="1">
    <location>
        <begin position="26"/>
        <end position="50"/>
    </location>
</feature>
<organism evidence="2 3">
    <name type="scientific">Hibiscus syriacus</name>
    <name type="common">Rose of Sharon</name>
    <dbReference type="NCBI Taxonomy" id="106335"/>
    <lineage>
        <taxon>Eukaryota</taxon>
        <taxon>Viridiplantae</taxon>
        <taxon>Streptophyta</taxon>
        <taxon>Embryophyta</taxon>
        <taxon>Tracheophyta</taxon>
        <taxon>Spermatophyta</taxon>
        <taxon>Magnoliopsida</taxon>
        <taxon>eudicotyledons</taxon>
        <taxon>Gunneridae</taxon>
        <taxon>Pentapetalae</taxon>
        <taxon>rosids</taxon>
        <taxon>malvids</taxon>
        <taxon>Malvales</taxon>
        <taxon>Malvaceae</taxon>
        <taxon>Malvoideae</taxon>
        <taxon>Hibiscus</taxon>
    </lineage>
</organism>
<sequence length="134" mass="15263">MSRNGDPEGGEPQPPGPSSSARVFDGIFRCYAVVIAFFVVLAETEWGFIIKFWKDIVLLQNIASYLLLACGVVYVFSFRVMLLKLGCKCCAGYRDSYALACSNIHARKRKLQGNKQLEIWRNWRDEEKNLNKCC</sequence>
<dbReference type="Proteomes" id="UP000436088">
    <property type="component" value="Unassembled WGS sequence"/>
</dbReference>
<reference evidence="2" key="1">
    <citation type="submission" date="2019-09" db="EMBL/GenBank/DDBJ databases">
        <title>Draft genome information of white flower Hibiscus syriacus.</title>
        <authorList>
            <person name="Kim Y.-M."/>
        </authorList>
    </citation>
    <scope>NUCLEOTIDE SEQUENCE [LARGE SCALE GENOMIC DNA]</scope>
    <source>
        <strain evidence="2">YM2019G1</strain>
    </source>
</reference>
<evidence type="ECO:0000256" key="1">
    <source>
        <dbReference type="SAM" id="Phobius"/>
    </source>
</evidence>
<dbReference type="EMBL" id="VEPZ02000780">
    <property type="protein sequence ID" value="KAE8719863.1"/>
    <property type="molecule type" value="Genomic_DNA"/>
</dbReference>
<keyword evidence="1" id="KW-1133">Transmembrane helix</keyword>